<organism evidence="8 9">
    <name type="scientific">Ilex paraguariensis</name>
    <name type="common">yerba mate</name>
    <dbReference type="NCBI Taxonomy" id="185542"/>
    <lineage>
        <taxon>Eukaryota</taxon>
        <taxon>Viridiplantae</taxon>
        <taxon>Streptophyta</taxon>
        <taxon>Embryophyta</taxon>
        <taxon>Tracheophyta</taxon>
        <taxon>Spermatophyta</taxon>
        <taxon>Magnoliopsida</taxon>
        <taxon>eudicotyledons</taxon>
        <taxon>Gunneridae</taxon>
        <taxon>Pentapetalae</taxon>
        <taxon>asterids</taxon>
        <taxon>campanulids</taxon>
        <taxon>Aquifoliales</taxon>
        <taxon>Aquifoliaceae</taxon>
        <taxon>Ilex</taxon>
    </lineage>
</organism>
<evidence type="ECO:0000256" key="5">
    <source>
        <dbReference type="ARBA" id="ARBA00023136"/>
    </source>
</evidence>
<dbReference type="AlphaFoldDB" id="A0ABC8TFV9"/>
<dbReference type="GO" id="GO:0005789">
    <property type="term" value="C:endoplasmic reticulum membrane"/>
    <property type="evidence" value="ECO:0007669"/>
    <property type="project" value="UniProtKB-SubCell"/>
</dbReference>
<feature type="domain" description="Reticulon" evidence="7">
    <location>
        <begin position="9"/>
        <end position="199"/>
    </location>
</feature>
<keyword evidence="3 6" id="KW-0256">Endoplasmic reticulum</keyword>
<evidence type="ECO:0000256" key="1">
    <source>
        <dbReference type="ARBA" id="ARBA00004477"/>
    </source>
</evidence>
<dbReference type="Proteomes" id="UP001642360">
    <property type="component" value="Unassembled WGS sequence"/>
</dbReference>
<name>A0ABC8TFV9_9AQUA</name>
<evidence type="ECO:0000256" key="6">
    <source>
        <dbReference type="RuleBase" id="RU363132"/>
    </source>
</evidence>
<dbReference type="InterPro" id="IPR003388">
    <property type="entry name" value="Reticulon"/>
</dbReference>
<dbReference type="PROSITE" id="PS50845">
    <property type="entry name" value="RETICULON"/>
    <property type="match status" value="1"/>
</dbReference>
<feature type="transmembrane region" description="Helical" evidence="6">
    <location>
        <begin position="20"/>
        <end position="39"/>
    </location>
</feature>
<dbReference type="PANTHER" id="PTHR10994:SF145">
    <property type="entry name" value="RETICULON-LIKE PROTEIN B13"/>
    <property type="match status" value="1"/>
</dbReference>
<evidence type="ECO:0000313" key="8">
    <source>
        <dbReference type="EMBL" id="CAK9166435.1"/>
    </source>
</evidence>
<sequence>MSTAPRDLVKDIFLWRKKDLSIIVLLVATTIWVLLEVYQFNFITVVSWVAMAIVTALFIWGNIQRLLGKYPPNLSGLEITEQSAMELANSIGELIEEGIRLVFRVGAESEWYVFAGTTAALWVLSQLGSYCDLLTILYLGIVVGMTVPAIYVKYEYKIRKYEGQFRTKFQMFYKMIDEKVLMKMKNMVGSFAGEKKQKDKKME</sequence>
<dbReference type="InterPro" id="IPR045064">
    <property type="entry name" value="Reticulon-like"/>
</dbReference>
<comment type="subcellular location">
    <subcellularLocation>
        <location evidence="1 6">Endoplasmic reticulum membrane</location>
        <topology evidence="1 6">Multi-pass membrane protein</topology>
    </subcellularLocation>
</comment>
<feature type="transmembrane region" description="Helical" evidence="6">
    <location>
        <begin position="45"/>
        <end position="63"/>
    </location>
</feature>
<accession>A0ABC8TFV9</accession>
<gene>
    <name evidence="8" type="ORF">ILEXP_LOCUS35658</name>
</gene>
<keyword evidence="4 6" id="KW-1133">Transmembrane helix</keyword>
<evidence type="ECO:0000256" key="4">
    <source>
        <dbReference type="ARBA" id="ARBA00022989"/>
    </source>
</evidence>
<protein>
    <recommendedName>
        <fullName evidence="6">Reticulon-like protein</fullName>
    </recommendedName>
</protein>
<keyword evidence="5 6" id="KW-0472">Membrane</keyword>
<evidence type="ECO:0000313" key="9">
    <source>
        <dbReference type="Proteomes" id="UP001642360"/>
    </source>
</evidence>
<dbReference type="EMBL" id="CAUOFW020004613">
    <property type="protein sequence ID" value="CAK9166435.1"/>
    <property type="molecule type" value="Genomic_DNA"/>
</dbReference>
<evidence type="ECO:0000256" key="2">
    <source>
        <dbReference type="ARBA" id="ARBA00022692"/>
    </source>
</evidence>
<keyword evidence="9" id="KW-1185">Reference proteome</keyword>
<feature type="transmembrane region" description="Helical" evidence="6">
    <location>
        <begin position="133"/>
        <end position="152"/>
    </location>
</feature>
<dbReference type="Pfam" id="PF02453">
    <property type="entry name" value="Reticulon"/>
    <property type="match status" value="1"/>
</dbReference>
<proteinExistence type="predicted"/>
<evidence type="ECO:0000256" key="3">
    <source>
        <dbReference type="ARBA" id="ARBA00022824"/>
    </source>
</evidence>
<evidence type="ECO:0000259" key="7">
    <source>
        <dbReference type="PROSITE" id="PS50845"/>
    </source>
</evidence>
<dbReference type="PANTHER" id="PTHR10994">
    <property type="entry name" value="RETICULON"/>
    <property type="match status" value="1"/>
</dbReference>
<reference evidence="8 9" key="1">
    <citation type="submission" date="2024-02" db="EMBL/GenBank/DDBJ databases">
        <authorList>
            <person name="Vignale AGUSTIN F."/>
            <person name="Sosa J E."/>
            <person name="Modenutti C."/>
        </authorList>
    </citation>
    <scope>NUCLEOTIDE SEQUENCE [LARGE SCALE GENOMIC DNA]</scope>
</reference>
<comment type="caution">
    <text evidence="8">The sequence shown here is derived from an EMBL/GenBank/DDBJ whole genome shotgun (WGS) entry which is preliminary data.</text>
</comment>
<keyword evidence="2 6" id="KW-0812">Transmembrane</keyword>